<dbReference type="SUPFAM" id="SSF54593">
    <property type="entry name" value="Glyoxalase/Bleomycin resistance protein/Dihydroxybiphenyl dioxygenase"/>
    <property type="match status" value="1"/>
</dbReference>
<evidence type="ECO:0000313" key="1">
    <source>
        <dbReference type="EMBL" id="KIE11614.1"/>
    </source>
</evidence>
<protein>
    <recommendedName>
        <fullName evidence="2">VOC domain-containing protein</fullName>
    </recommendedName>
</protein>
<dbReference type="EMBL" id="JHEG02000046">
    <property type="protein sequence ID" value="KIE11614.1"/>
    <property type="molecule type" value="Genomic_DNA"/>
</dbReference>
<proteinExistence type="predicted"/>
<name>A0A0C1R1W1_9CYAN</name>
<dbReference type="InterPro" id="IPR029068">
    <property type="entry name" value="Glyas_Bleomycin-R_OHBP_Dase"/>
</dbReference>
<gene>
    <name evidence="1" type="ORF">DA73_0214940</name>
</gene>
<evidence type="ECO:0008006" key="2">
    <source>
        <dbReference type="Google" id="ProtNLM"/>
    </source>
</evidence>
<accession>A0A0C1R1W1</accession>
<dbReference type="AlphaFoldDB" id="A0A0C1R1W1"/>
<reference evidence="1" key="1">
    <citation type="journal article" date="2015" name="Genome Announc.">
        <title>Draft Genome Sequence of Tolypothrix boutellei Strain VB521301.</title>
        <authorList>
            <person name="Chandrababunaidu M.M."/>
            <person name="Singh D."/>
            <person name="Sen D."/>
            <person name="Bhan S."/>
            <person name="Das S."/>
            <person name="Gupta A."/>
            <person name="Adhikary S.P."/>
            <person name="Tripathy S."/>
        </authorList>
    </citation>
    <scope>NUCLEOTIDE SEQUENCE</scope>
    <source>
        <strain evidence="1">VB521301</strain>
    </source>
</reference>
<dbReference type="Gene3D" id="3.10.180.10">
    <property type="entry name" value="2,3-Dihydroxybiphenyl 1,2-Dioxygenase, domain 1"/>
    <property type="match status" value="1"/>
</dbReference>
<comment type="caution">
    <text evidence="1">The sequence shown here is derived from an EMBL/GenBank/DDBJ whole genome shotgun (WGS) entry which is preliminary data.</text>
</comment>
<dbReference type="OrthoDB" id="9788468at2"/>
<sequence>MRANSVNFSERTTSDILQSIRHIDHITYIASVEDEHRFLTKWNLLGFNEHMRLKTVRFPATHIALVSGISAEYPWATMTGLSVSEDPNSPINKFINLYGEGIQHTAYNIDPEADMEELHHQMEELGTSV</sequence>
<organism evidence="1">
    <name type="scientific">Tolypothrix bouteillei VB521301</name>
    <dbReference type="NCBI Taxonomy" id="1479485"/>
    <lineage>
        <taxon>Bacteria</taxon>
        <taxon>Bacillati</taxon>
        <taxon>Cyanobacteriota</taxon>
        <taxon>Cyanophyceae</taxon>
        <taxon>Nostocales</taxon>
        <taxon>Tolypothrichaceae</taxon>
        <taxon>Tolypothrix</taxon>
    </lineage>
</organism>